<evidence type="ECO:0000313" key="3">
    <source>
        <dbReference type="Proteomes" id="UP000176633"/>
    </source>
</evidence>
<evidence type="ECO:0000313" key="2">
    <source>
        <dbReference type="EMBL" id="OGG43248.1"/>
    </source>
</evidence>
<evidence type="ECO:0008006" key="4">
    <source>
        <dbReference type="Google" id="ProtNLM"/>
    </source>
</evidence>
<dbReference type="InterPro" id="IPR013783">
    <property type="entry name" value="Ig-like_fold"/>
</dbReference>
<dbReference type="Gene3D" id="1.10.260.40">
    <property type="entry name" value="lambda repressor-like DNA-binding domains"/>
    <property type="match status" value="1"/>
</dbReference>
<evidence type="ECO:0000256" key="1">
    <source>
        <dbReference type="SAM" id="Phobius"/>
    </source>
</evidence>
<name>A0A1F6C2E4_9BACT</name>
<dbReference type="Proteomes" id="UP000176633">
    <property type="component" value="Unassembled WGS sequence"/>
</dbReference>
<dbReference type="Gene3D" id="2.60.40.10">
    <property type="entry name" value="Immunoglobulins"/>
    <property type="match status" value="1"/>
</dbReference>
<dbReference type="AlphaFoldDB" id="A0A1F6C2E4"/>
<organism evidence="2 3">
    <name type="scientific">Candidatus Jorgensenbacteria bacterium RIFCSPLOWO2_12_FULL_42_11</name>
    <dbReference type="NCBI Taxonomy" id="1798473"/>
    <lineage>
        <taxon>Bacteria</taxon>
        <taxon>Candidatus Joergenseniibacteriota</taxon>
    </lineage>
</organism>
<sequence length="211" mass="24264">MLAEILKDKNITITKLSELTGISERFLESLVEEKYEKLPPSPYVRNYFFKIADVLGLDGQKLWQEHQKNAQLKKSGLNDRLPLNRYRPKPLNKTIVFLSMVVVLLTGYFIFRYDFFLGKPALSLTGQLMNSSDLVIAEPIIKIEGQVKSGDQLTINNEKVYVDEAGYFQKDFSLQTGLNIIQFRIKRFLGRETTITKQVLYLPNNGQGQPR</sequence>
<keyword evidence="1" id="KW-0472">Membrane</keyword>
<feature type="transmembrane region" description="Helical" evidence="1">
    <location>
        <begin position="94"/>
        <end position="111"/>
    </location>
</feature>
<dbReference type="Pfam" id="PF13413">
    <property type="entry name" value="HTH_25"/>
    <property type="match status" value="1"/>
</dbReference>
<gene>
    <name evidence="2" type="ORF">A3G50_01180</name>
</gene>
<dbReference type="GO" id="GO:0003677">
    <property type="term" value="F:DNA binding"/>
    <property type="evidence" value="ECO:0007669"/>
    <property type="project" value="InterPro"/>
</dbReference>
<comment type="caution">
    <text evidence="2">The sequence shown here is derived from an EMBL/GenBank/DDBJ whole genome shotgun (WGS) entry which is preliminary data.</text>
</comment>
<dbReference type="InterPro" id="IPR010982">
    <property type="entry name" value="Lambda_DNA-bd_dom_sf"/>
</dbReference>
<reference evidence="2 3" key="1">
    <citation type="journal article" date="2016" name="Nat. Commun.">
        <title>Thousands of microbial genomes shed light on interconnected biogeochemical processes in an aquifer system.</title>
        <authorList>
            <person name="Anantharaman K."/>
            <person name="Brown C.T."/>
            <person name="Hug L.A."/>
            <person name="Sharon I."/>
            <person name="Castelle C.J."/>
            <person name="Probst A.J."/>
            <person name="Thomas B.C."/>
            <person name="Singh A."/>
            <person name="Wilkins M.J."/>
            <person name="Karaoz U."/>
            <person name="Brodie E.L."/>
            <person name="Williams K.H."/>
            <person name="Hubbard S.S."/>
            <person name="Banfield J.F."/>
        </authorList>
    </citation>
    <scope>NUCLEOTIDE SEQUENCE [LARGE SCALE GENOMIC DNA]</scope>
</reference>
<accession>A0A1F6C2E4</accession>
<protein>
    <recommendedName>
        <fullName evidence="4">HTH cro/C1-type domain-containing protein</fullName>
    </recommendedName>
</protein>
<keyword evidence="1" id="KW-0812">Transmembrane</keyword>
<proteinExistence type="predicted"/>
<keyword evidence="1" id="KW-1133">Transmembrane helix</keyword>
<dbReference type="STRING" id="1798473.A3G50_01180"/>
<dbReference type="EMBL" id="MFKM01000019">
    <property type="protein sequence ID" value="OGG43248.1"/>
    <property type="molecule type" value="Genomic_DNA"/>
</dbReference>